<dbReference type="Pfam" id="PF01557">
    <property type="entry name" value="FAA_hydrolase"/>
    <property type="match status" value="1"/>
</dbReference>
<sequence length="207" mass="22476">MTAFINNVYCVGRNYKLHAEELGNAVPEEPMIFLKPNHAVAALNGESLALPQGQGTIHFEGEIVIRAARDYTPGMSVNELVDHMALGIDFTLRDVQSVIKAKGHPWTAAKGFKNSAPLSAWLPFPGNKEVEQTPFTVMKNGTQVQRGQASDMIFSLQQIVDYIGQHYGLSEGDIVFTGTPEGVGPAEQGDTFELIWGEQSLGSCEIG</sequence>
<dbReference type="PANTHER" id="PTHR11820">
    <property type="entry name" value="ACYLPYRUVASE"/>
    <property type="match status" value="1"/>
</dbReference>
<name>A0A4V1G454_9BACL</name>
<evidence type="ECO:0000259" key="3">
    <source>
        <dbReference type="Pfam" id="PF01557"/>
    </source>
</evidence>
<dbReference type="PANTHER" id="PTHR11820:SF7">
    <property type="entry name" value="ACYLPYRUVASE FAHD1, MITOCHONDRIAL"/>
    <property type="match status" value="1"/>
</dbReference>
<evidence type="ECO:0000313" key="4">
    <source>
        <dbReference type="EMBL" id="QCT03504.1"/>
    </source>
</evidence>
<comment type="similarity">
    <text evidence="1">Belongs to the FAH family.</text>
</comment>
<dbReference type="AlphaFoldDB" id="A0A4V1G454"/>
<dbReference type="RefSeq" id="WP_138226363.1">
    <property type="nucleotide sequence ID" value="NZ_CP040396.1"/>
</dbReference>
<organism evidence="4 5">
    <name type="scientific">Paenibacillus algicola</name>
    <dbReference type="NCBI Taxonomy" id="2565926"/>
    <lineage>
        <taxon>Bacteria</taxon>
        <taxon>Bacillati</taxon>
        <taxon>Bacillota</taxon>
        <taxon>Bacilli</taxon>
        <taxon>Bacillales</taxon>
        <taxon>Paenibacillaceae</taxon>
        <taxon>Paenibacillus</taxon>
    </lineage>
</organism>
<protein>
    <submittedName>
        <fullName evidence="4">Fumarylacetoacetate (FAA) hydrolase</fullName>
    </submittedName>
</protein>
<evidence type="ECO:0000313" key="5">
    <source>
        <dbReference type="Proteomes" id="UP000300879"/>
    </source>
</evidence>
<accession>A0A4V1G454</accession>
<gene>
    <name evidence="4" type="ORF">E6C60_2792</name>
</gene>
<dbReference type="Proteomes" id="UP000300879">
    <property type="component" value="Chromosome"/>
</dbReference>
<keyword evidence="4" id="KW-0378">Hydrolase</keyword>
<dbReference type="SUPFAM" id="SSF56529">
    <property type="entry name" value="FAH"/>
    <property type="match status" value="1"/>
</dbReference>
<keyword evidence="5" id="KW-1185">Reference proteome</keyword>
<reference evidence="4 5" key="1">
    <citation type="submission" date="2019-05" db="EMBL/GenBank/DDBJ databases">
        <authorList>
            <person name="Chen C."/>
        </authorList>
    </citation>
    <scope>NUCLEOTIDE SEQUENCE [LARGE SCALE GENOMIC DNA]</scope>
    <source>
        <strain evidence="4 5">HB172198</strain>
    </source>
</reference>
<dbReference type="InterPro" id="IPR011234">
    <property type="entry name" value="Fumarylacetoacetase-like_C"/>
</dbReference>
<keyword evidence="2" id="KW-0479">Metal-binding</keyword>
<dbReference type="KEGG" id="palo:E6C60_2792"/>
<evidence type="ECO:0000256" key="2">
    <source>
        <dbReference type="ARBA" id="ARBA00022723"/>
    </source>
</evidence>
<dbReference type="GO" id="GO:0046872">
    <property type="term" value="F:metal ion binding"/>
    <property type="evidence" value="ECO:0007669"/>
    <property type="project" value="UniProtKB-KW"/>
</dbReference>
<dbReference type="OrthoDB" id="9805307at2"/>
<dbReference type="InterPro" id="IPR036663">
    <property type="entry name" value="Fumarylacetoacetase_C_sf"/>
</dbReference>
<feature type="domain" description="Fumarylacetoacetase-like C-terminal" evidence="3">
    <location>
        <begin position="8"/>
        <end position="194"/>
    </location>
</feature>
<dbReference type="Gene3D" id="3.90.850.10">
    <property type="entry name" value="Fumarylacetoacetase-like, C-terminal domain"/>
    <property type="match status" value="1"/>
</dbReference>
<dbReference type="EMBL" id="CP040396">
    <property type="protein sequence ID" value="QCT03504.1"/>
    <property type="molecule type" value="Genomic_DNA"/>
</dbReference>
<evidence type="ECO:0000256" key="1">
    <source>
        <dbReference type="ARBA" id="ARBA00010211"/>
    </source>
</evidence>
<proteinExistence type="inferred from homology"/>
<dbReference type="GO" id="GO:0018773">
    <property type="term" value="F:acetylpyruvate hydrolase activity"/>
    <property type="evidence" value="ECO:0007669"/>
    <property type="project" value="TreeGrafter"/>
</dbReference>